<sequence>MSSNSILVTGASGQLGQLVLDHLQRLAPEAAIAGLVRKEEDAAALRARGVEPRIGDYTDPASLRSAMAGVHKVLLISSSAVGQRVAQHQNVIDAARDAGVGLIAYTSILRADSSPMILAQEHKETEAALRSSGLPVTLLRNGWYTENLLGALDSDLKLGQHFGAAGDGRFTTATRNDYAEAAAVALLSDDAAGKVYELAGQPAFTLSEFAETLSAEAGSEVAYVDMPQEAFAQALVAAGLPEGFAGVLADSDAQAAKGALETDSTDLETLIGRPATPLKDAVRAALAAR</sequence>
<reference evidence="3" key="1">
    <citation type="journal article" date="2019" name="Int. J. Syst. Evol. Microbiol.">
        <title>The Global Catalogue of Microorganisms (GCM) 10K type strain sequencing project: providing services to taxonomists for standard genome sequencing and annotation.</title>
        <authorList>
            <consortium name="The Broad Institute Genomics Platform"/>
            <consortium name="The Broad Institute Genome Sequencing Center for Infectious Disease"/>
            <person name="Wu L."/>
            <person name="Ma J."/>
        </authorList>
    </citation>
    <scope>NUCLEOTIDE SEQUENCE [LARGE SCALE GENOMIC DNA]</scope>
    <source>
        <strain evidence="3">CCUG 66188</strain>
    </source>
</reference>
<dbReference type="EC" id="1.6.5.2" evidence="2"/>
<dbReference type="GO" id="GO:0003955">
    <property type="term" value="F:NAD(P)H dehydrogenase (quinone) activity"/>
    <property type="evidence" value="ECO:0007669"/>
    <property type="project" value="UniProtKB-EC"/>
</dbReference>
<dbReference type="InterPro" id="IPR036291">
    <property type="entry name" value="NAD(P)-bd_dom_sf"/>
</dbReference>
<gene>
    <name evidence="2" type="ORF">ACFQFQ_13670</name>
</gene>
<accession>A0ABW2B3U7</accession>
<dbReference type="SUPFAM" id="SSF51735">
    <property type="entry name" value="NAD(P)-binding Rossmann-fold domains"/>
    <property type="match status" value="1"/>
</dbReference>
<dbReference type="InterPro" id="IPR052718">
    <property type="entry name" value="NmrA-type_oxidoreductase"/>
</dbReference>
<dbReference type="PANTHER" id="PTHR47129:SF1">
    <property type="entry name" value="NMRA-LIKE DOMAIN-CONTAINING PROTEIN"/>
    <property type="match status" value="1"/>
</dbReference>
<dbReference type="Pfam" id="PF05368">
    <property type="entry name" value="NmrA"/>
    <property type="match status" value="1"/>
</dbReference>
<dbReference type="Gene3D" id="3.90.25.10">
    <property type="entry name" value="UDP-galactose 4-epimerase, domain 1"/>
    <property type="match status" value="1"/>
</dbReference>
<keyword evidence="2" id="KW-0560">Oxidoreductase</keyword>
<keyword evidence="3" id="KW-1185">Reference proteome</keyword>
<dbReference type="Gene3D" id="3.40.50.720">
    <property type="entry name" value="NAD(P)-binding Rossmann-like Domain"/>
    <property type="match status" value="1"/>
</dbReference>
<feature type="domain" description="NmrA-like" evidence="1">
    <location>
        <begin position="4"/>
        <end position="251"/>
    </location>
</feature>
<name>A0ABW2B3U7_9RHOB</name>
<dbReference type="PANTHER" id="PTHR47129">
    <property type="entry name" value="QUINONE OXIDOREDUCTASE 2"/>
    <property type="match status" value="1"/>
</dbReference>
<dbReference type="Proteomes" id="UP001596353">
    <property type="component" value="Unassembled WGS sequence"/>
</dbReference>
<evidence type="ECO:0000313" key="3">
    <source>
        <dbReference type="Proteomes" id="UP001596353"/>
    </source>
</evidence>
<dbReference type="InterPro" id="IPR008030">
    <property type="entry name" value="NmrA-like"/>
</dbReference>
<proteinExistence type="predicted"/>
<comment type="caution">
    <text evidence="2">The sequence shown here is derived from an EMBL/GenBank/DDBJ whole genome shotgun (WGS) entry which is preliminary data.</text>
</comment>
<organism evidence="2 3">
    <name type="scientific">Sulfitobacter porphyrae</name>
    <dbReference type="NCBI Taxonomy" id="1246864"/>
    <lineage>
        <taxon>Bacteria</taxon>
        <taxon>Pseudomonadati</taxon>
        <taxon>Pseudomonadota</taxon>
        <taxon>Alphaproteobacteria</taxon>
        <taxon>Rhodobacterales</taxon>
        <taxon>Roseobacteraceae</taxon>
        <taxon>Sulfitobacter</taxon>
    </lineage>
</organism>
<evidence type="ECO:0000313" key="2">
    <source>
        <dbReference type="EMBL" id="MFC6760296.1"/>
    </source>
</evidence>
<dbReference type="CDD" id="cd05269">
    <property type="entry name" value="TMR_SDR_a"/>
    <property type="match status" value="1"/>
</dbReference>
<evidence type="ECO:0000259" key="1">
    <source>
        <dbReference type="Pfam" id="PF05368"/>
    </source>
</evidence>
<dbReference type="EMBL" id="JBHSWG010000001">
    <property type="protein sequence ID" value="MFC6760296.1"/>
    <property type="molecule type" value="Genomic_DNA"/>
</dbReference>
<protein>
    <submittedName>
        <fullName evidence="2">SDR family oxidoreductase</fullName>
        <ecNumber evidence="2">1.6.5.2</ecNumber>
    </submittedName>
</protein>